<proteinExistence type="inferred from homology"/>
<dbReference type="InterPro" id="IPR001173">
    <property type="entry name" value="Glyco_trans_2-like"/>
</dbReference>
<keyword evidence="3" id="KW-0808">Transferase</keyword>
<dbReference type="Gene3D" id="3.90.550.10">
    <property type="entry name" value="Spore Coat Polysaccharide Biosynthesis Protein SpsA, Chain A"/>
    <property type="match status" value="1"/>
</dbReference>
<comment type="similarity">
    <text evidence="1">Belongs to the glycosyltransferase 2 family.</text>
</comment>
<dbReference type="AlphaFoldDB" id="A0A385JMX1"/>
<evidence type="ECO:0000259" key="4">
    <source>
        <dbReference type="Pfam" id="PF00535"/>
    </source>
</evidence>
<evidence type="ECO:0000256" key="1">
    <source>
        <dbReference type="ARBA" id="ARBA00006739"/>
    </source>
</evidence>
<dbReference type="SUPFAM" id="SSF53448">
    <property type="entry name" value="Nucleotide-diphospho-sugar transferases"/>
    <property type="match status" value="1"/>
</dbReference>
<organism evidence="5">
    <name type="scientific">Proteus mirabilis</name>
    <dbReference type="NCBI Taxonomy" id="584"/>
    <lineage>
        <taxon>Bacteria</taxon>
        <taxon>Pseudomonadati</taxon>
        <taxon>Pseudomonadota</taxon>
        <taxon>Gammaproteobacteria</taxon>
        <taxon>Enterobacterales</taxon>
        <taxon>Morganellaceae</taxon>
        <taxon>Proteus</taxon>
    </lineage>
</organism>
<evidence type="ECO:0000313" key="5">
    <source>
        <dbReference type="EMBL" id="AXY99699.1"/>
    </source>
</evidence>
<feature type="domain" description="Glycosyltransferase 2-like" evidence="4">
    <location>
        <begin position="10"/>
        <end position="140"/>
    </location>
</feature>
<dbReference type="InterPro" id="IPR050834">
    <property type="entry name" value="Glycosyltransf_2"/>
</dbReference>
<accession>A0A385JMX1</accession>
<dbReference type="Pfam" id="PF00535">
    <property type="entry name" value="Glycos_transf_2"/>
    <property type="match status" value="1"/>
</dbReference>
<dbReference type="InterPro" id="IPR029044">
    <property type="entry name" value="Nucleotide-diphossugar_trans"/>
</dbReference>
<name>A0A385JMX1_PROMI</name>
<dbReference type="PANTHER" id="PTHR43685:SF5">
    <property type="entry name" value="GLYCOSYLTRANSFERASE EPSE-RELATED"/>
    <property type="match status" value="1"/>
</dbReference>
<dbReference type="PANTHER" id="PTHR43685">
    <property type="entry name" value="GLYCOSYLTRANSFERASE"/>
    <property type="match status" value="1"/>
</dbReference>
<sequence length="272" mass="32302">MEIEMPNVAIIMSIYANDILSQVKEAIDSIFSQNYNNIRIFICIDGEINQDIMNYLNSLKKIFLIKRDKNKGLAISLNELIECVLKEDRFKYIARMDADDISMPDRIQKQVQYLEKNLDISVLGTKCKEFGSIHAREYCSVYESNNDIYKYIFKKCPFVHPSVMFRTEVFKSGIRYPTNEPFTEDLALWFILAMKKYKFSNLNECLLKFRINDQTVSRRRGYKKAIIEFKIRLKYLILLKRINNIHDIYYTLGHFFVRLLPTPLFKRIYIKG</sequence>
<evidence type="ECO:0000256" key="3">
    <source>
        <dbReference type="ARBA" id="ARBA00022679"/>
    </source>
</evidence>
<evidence type="ECO:0000256" key="2">
    <source>
        <dbReference type="ARBA" id="ARBA00022676"/>
    </source>
</evidence>
<dbReference type="GO" id="GO:0016757">
    <property type="term" value="F:glycosyltransferase activity"/>
    <property type="evidence" value="ECO:0007669"/>
    <property type="project" value="UniProtKB-KW"/>
</dbReference>
<keyword evidence="2" id="KW-0328">Glycosyltransferase</keyword>
<reference evidence="5" key="1">
    <citation type="journal article" date="2017" name="PLoS ONE">
        <title>Genetic diversity of the O antigens of Proteus species and the development of a suspension array for molecular serotyping.</title>
        <authorList>
            <person name="Yu X."/>
            <person name="Torzewska A."/>
            <person name="Zhang X."/>
            <person name="Yin Z."/>
            <person name="Drzewiecka D."/>
            <person name="Cao H."/>
            <person name="Liu B."/>
            <person name="Knirel Y.A."/>
            <person name="Rozalski A."/>
            <person name="Wang L."/>
        </authorList>
    </citation>
    <scope>NUCLEOTIDE SEQUENCE</scope>
    <source>
        <strain evidence="5">PrK 62/57</strain>
    </source>
</reference>
<dbReference type="EMBL" id="KY710710">
    <property type="protein sequence ID" value="AXY99699.1"/>
    <property type="molecule type" value="Genomic_DNA"/>
</dbReference>
<protein>
    <submittedName>
        <fullName evidence="5">Gt3</fullName>
    </submittedName>
</protein>